<dbReference type="InterPro" id="IPR006311">
    <property type="entry name" value="TAT_signal"/>
</dbReference>
<keyword evidence="3" id="KW-1185">Reference proteome</keyword>
<dbReference type="EMBL" id="FQWQ01000001">
    <property type="protein sequence ID" value="SHG56561.1"/>
    <property type="molecule type" value="Genomic_DNA"/>
</dbReference>
<gene>
    <name evidence="2" type="ORF">SAMN04488109_0852</name>
</gene>
<dbReference type="Gene3D" id="3.90.1170.50">
    <property type="entry name" value="Aldehyde oxidase/xanthine dehydrogenase, a/b hammerhead"/>
    <property type="match status" value="1"/>
</dbReference>
<dbReference type="Gene3D" id="3.30.365.10">
    <property type="entry name" value="Aldehyde oxidase/xanthine dehydrogenase, molybdopterin binding domain"/>
    <property type="match status" value="4"/>
</dbReference>
<dbReference type="Proteomes" id="UP000184212">
    <property type="component" value="Unassembled WGS sequence"/>
</dbReference>
<dbReference type="InterPro" id="IPR012368">
    <property type="entry name" value="OxRdtase_Mopterin-bd_su_IorB"/>
</dbReference>
<dbReference type="PANTHER" id="PTHR47495">
    <property type="entry name" value="ALDEHYDE DEHYDROGENASE"/>
    <property type="match status" value="1"/>
</dbReference>
<dbReference type="InterPro" id="IPR019546">
    <property type="entry name" value="TAT_signal_bac_arc"/>
</dbReference>
<name>A0A1M5KUW8_9BACT</name>
<dbReference type="InterPro" id="IPR037165">
    <property type="entry name" value="AldOxase/xan_DH_Mopterin-bd_sf"/>
</dbReference>
<organism evidence="2 3">
    <name type="scientific">Chryseolinea serpens</name>
    <dbReference type="NCBI Taxonomy" id="947013"/>
    <lineage>
        <taxon>Bacteria</taxon>
        <taxon>Pseudomonadati</taxon>
        <taxon>Bacteroidota</taxon>
        <taxon>Cytophagia</taxon>
        <taxon>Cytophagales</taxon>
        <taxon>Fulvivirgaceae</taxon>
        <taxon>Chryseolinea</taxon>
    </lineage>
</organism>
<dbReference type="AlphaFoldDB" id="A0A1M5KUW8"/>
<evidence type="ECO:0000313" key="3">
    <source>
        <dbReference type="Proteomes" id="UP000184212"/>
    </source>
</evidence>
<dbReference type="Pfam" id="PF20256">
    <property type="entry name" value="MoCoBD_2"/>
    <property type="match status" value="2"/>
</dbReference>
<protein>
    <submittedName>
        <fullName evidence="2">Isoquinoline 1-oxidoreductase, beta subunit</fullName>
    </submittedName>
</protein>
<dbReference type="GO" id="GO:0016491">
    <property type="term" value="F:oxidoreductase activity"/>
    <property type="evidence" value="ECO:0007669"/>
    <property type="project" value="InterPro"/>
</dbReference>
<dbReference type="InterPro" id="IPR052516">
    <property type="entry name" value="N-heterocyclic_Hydroxylase"/>
</dbReference>
<feature type="domain" description="Aldehyde oxidase/xanthine dehydrogenase a/b hammerhead" evidence="1">
    <location>
        <begin position="211"/>
        <end position="289"/>
    </location>
</feature>
<evidence type="ECO:0000313" key="2">
    <source>
        <dbReference type="EMBL" id="SHG56561.1"/>
    </source>
</evidence>
<dbReference type="InterPro" id="IPR000674">
    <property type="entry name" value="Ald_Oxase/Xan_DH_a/b"/>
</dbReference>
<proteinExistence type="predicted"/>
<accession>A0A1M5KUW8</accession>
<dbReference type="SUPFAM" id="SSF56003">
    <property type="entry name" value="Molybdenum cofactor-binding domain"/>
    <property type="match status" value="2"/>
</dbReference>
<evidence type="ECO:0000259" key="1">
    <source>
        <dbReference type="SMART" id="SM01008"/>
    </source>
</evidence>
<dbReference type="SMART" id="SM01008">
    <property type="entry name" value="Ald_Xan_dh_C"/>
    <property type="match status" value="1"/>
</dbReference>
<dbReference type="PROSITE" id="PS51318">
    <property type="entry name" value="TAT"/>
    <property type="match status" value="1"/>
</dbReference>
<dbReference type="RefSeq" id="WP_073131379.1">
    <property type="nucleotide sequence ID" value="NZ_FQWQ01000001.1"/>
</dbReference>
<dbReference type="PANTHER" id="PTHR47495:SF3">
    <property type="entry name" value="BLR6219 PROTEIN"/>
    <property type="match status" value="1"/>
</dbReference>
<dbReference type="InterPro" id="IPR008274">
    <property type="entry name" value="AldOxase/xan_DH_MoCoBD1"/>
</dbReference>
<dbReference type="Pfam" id="PF02738">
    <property type="entry name" value="MoCoBD_1"/>
    <property type="match status" value="1"/>
</dbReference>
<sequence>MTSIPKTSRRDFLKLAAAAGGGLVLGFHWESAEAKIMNVIHGGTVAGSDISFNSYLSISPDDVITIFSPNPELGQNIKTSFPMIVAEELDADWTKVHVQQAMLDTKKYERQVTGGSGAIPHSWERLRKAGATARYMLMEAAAKRWSVPASSLTAEHGVVYHKESGRKATYGELATDASAIAVPADVKLKDKKDFKLIGTAVRNVDSKQMITGKPLYGLDFYREGMLFAMLQRPPAFGTKIKSVDAAAAKAMPGIVDVVTFKNNVAVVGKSTWQVNKARKALKVEYEPDGAAALESTTDHDQIFKKLLDSSDPNVVSVKRKDGDADAAFKTAAKVITKEYQCPFLSHSPLEPMNFFAHVRPDGVELVGPSQTPDMARNETAKLLNIPPEQITLELTRLGGGFGRRLKADYVLEAAELSSLIKAPVKVIWTREDDMTGGSYRPAVRYRFSAALDAKGNLVGYKLRGVGINAGNCTREDNFPSGAVDNLQIESIEHKSPITTGAWRAPITNFLAFAEQAFIDEVAMAAGKDPVAFRLDLLAKAKTTPVGAIKYDIDRMKGVIDLVVEKSQWGKKKGVSQGFSVYFSHRSYVAQVAEIEMKKGKPVLEKIHAAADCGVVVNISGANQQVRGGVTDGLGHALFGSLTFKDGAAEQKNFNNYRLIRMKEVPAIDVHFVNNGIDPTGLGEPALPPTGGAVANALFKALGKRLYNQPFTKQEELKGVSLGERL</sequence>
<dbReference type="OrthoDB" id="605889at2"/>
<reference evidence="2 3" key="1">
    <citation type="submission" date="2016-11" db="EMBL/GenBank/DDBJ databases">
        <authorList>
            <person name="Jaros S."/>
            <person name="Januszkiewicz K."/>
            <person name="Wedrychowicz H."/>
        </authorList>
    </citation>
    <scope>NUCLEOTIDE SEQUENCE [LARGE SCALE GENOMIC DNA]</scope>
    <source>
        <strain evidence="2 3">DSM 24574</strain>
    </source>
</reference>
<dbReference type="PIRSF" id="PIRSF036389">
    <property type="entry name" value="IOR_B"/>
    <property type="match status" value="1"/>
</dbReference>
<dbReference type="STRING" id="947013.SAMN04488109_0852"/>
<dbReference type="NCBIfam" id="TIGR01409">
    <property type="entry name" value="TAT_signal_seq"/>
    <property type="match status" value="1"/>
</dbReference>
<dbReference type="InterPro" id="IPR046867">
    <property type="entry name" value="AldOxase/xan_DH_MoCoBD2"/>
</dbReference>